<dbReference type="STRING" id="590646.G3AYU6"/>
<evidence type="ECO:0000256" key="5">
    <source>
        <dbReference type="ARBA" id="ARBA00023274"/>
    </source>
</evidence>
<dbReference type="InterPro" id="IPR013870">
    <property type="entry name" value="Ribosomal_mL54"/>
</dbReference>
<organism evidence="9">
    <name type="scientific">Candida tenuis (strain ATCC 10573 / BCRC 21748 / CBS 615 / JCM 9827 / NBRC 10315 / NRRL Y-1498 / VKM Y-70)</name>
    <name type="common">Yeast</name>
    <name type="synonym">Yamadazyma tenuis</name>
    <dbReference type="NCBI Taxonomy" id="590646"/>
    <lineage>
        <taxon>Eukaryota</taxon>
        <taxon>Fungi</taxon>
        <taxon>Dikarya</taxon>
        <taxon>Ascomycota</taxon>
        <taxon>Saccharomycotina</taxon>
        <taxon>Pichiomycetes</taxon>
        <taxon>Debaryomycetaceae</taxon>
        <taxon>Yamadazyma</taxon>
    </lineage>
</organism>
<evidence type="ECO:0000313" key="8">
    <source>
        <dbReference type="EMBL" id="EGV65932.1"/>
    </source>
</evidence>
<evidence type="ECO:0000256" key="7">
    <source>
        <dbReference type="ARBA" id="ARBA00035179"/>
    </source>
</evidence>
<evidence type="ECO:0000256" key="2">
    <source>
        <dbReference type="ARBA" id="ARBA00022946"/>
    </source>
</evidence>
<dbReference type="EMBL" id="GL996512">
    <property type="protein sequence ID" value="EGV65932.1"/>
    <property type="molecule type" value="Genomic_DNA"/>
</dbReference>
<evidence type="ECO:0000256" key="4">
    <source>
        <dbReference type="ARBA" id="ARBA00023128"/>
    </source>
</evidence>
<dbReference type="OrthoDB" id="10252718at2759"/>
<dbReference type="PANTHER" id="PTHR28595">
    <property type="entry name" value="39S RIBOSOMAL PROTEIN L54, MITOCHONDRIAL"/>
    <property type="match status" value="1"/>
</dbReference>
<keyword evidence="3" id="KW-0689">Ribosomal protein</keyword>
<dbReference type="Proteomes" id="UP000000707">
    <property type="component" value="Unassembled WGS sequence"/>
</dbReference>
<reference evidence="8 9" key="1">
    <citation type="journal article" date="2011" name="Proc. Natl. Acad. Sci. U.S.A.">
        <title>Comparative genomics of xylose-fermenting fungi for enhanced biofuel production.</title>
        <authorList>
            <person name="Wohlbach D.J."/>
            <person name="Kuo A."/>
            <person name="Sato T.K."/>
            <person name="Potts K.M."/>
            <person name="Salamov A.A."/>
            <person name="LaButti K.M."/>
            <person name="Sun H."/>
            <person name="Clum A."/>
            <person name="Pangilinan J.L."/>
            <person name="Lindquist E.A."/>
            <person name="Lucas S."/>
            <person name="Lapidus A."/>
            <person name="Jin M."/>
            <person name="Gunawan C."/>
            <person name="Balan V."/>
            <person name="Dale B.E."/>
            <person name="Jeffries T.W."/>
            <person name="Zinkel R."/>
            <person name="Barry K.W."/>
            <person name="Grigoriev I.V."/>
            <person name="Gasch A.P."/>
        </authorList>
    </citation>
    <scope>NUCLEOTIDE SEQUENCE [LARGE SCALE GENOMIC DNA]</scope>
    <source>
        <strain evidence="9">ATCC 10573 / BCRC 21748 / CBS 615 / JCM 9827 / NBRC 10315 / NRRL Y-1498 / VKM Y-70</strain>
    </source>
</reference>
<dbReference type="AlphaFoldDB" id="G3AYU6"/>
<gene>
    <name evidence="8" type="ORF">CANTEDRAFT_101245</name>
</gene>
<evidence type="ECO:0000256" key="6">
    <source>
        <dbReference type="ARBA" id="ARBA00033752"/>
    </source>
</evidence>
<sequence length="97" mass="11220">MFRSLTVVRRFSISRSSLNTPKSSCVAGTVLNLKVKKAGDEPVALEDSDYPDWLWDSLDKGKKDKTLKKNDFMKWRRKQLNKVNTAKIKEKNFLSEL</sequence>
<dbReference type="PANTHER" id="PTHR28595:SF1">
    <property type="entry name" value="LARGE RIBOSOMAL SUBUNIT PROTEIN ML54"/>
    <property type="match status" value="1"/>
</dbReference>
<evidence type="ECO:0000256" key="1">
    <source>
        <dbReference type="ARBA" id="ARBA00004173"/>
    </source>
</evidence>
<keyword evidence="5" id="KW-0687">Ribonucleoprotein</keyword>
<keyword evidence="4" id="KW-0496">Mitochondrion</keyword>
<dbReference type="GO" id="GO:0005762">
    <property type="term" value="C:mitochondrial large ribosomal subunit"/>
    <property type="evidence" value="ECO:0007669"/>
    <property type="project" value="TreeGrafter"/>
</dbReference>
<dbReference type="KEGG" id="cten:18245450"/>
<name>G3AYU6_CANTC</name>
<dbReference type="GO" id="GO:0003735">
    <property type="term" value="F:structural constituent of ribosome"/>
    <property type="evidence" value="ECO:0007669"/>
    <property type="project" value="TreeGrafter"/>
</dbReference>
<comment type="similarity">
    <text evidence="6">Belongs to the mitochondrion-specific ribosomal protein mL54 family.</text>
</comment>
<keyword evidence="2" id="KW-0809">Transit peptide</keyword>
<keyword evidence="9" id="KW-1185">Reference proteome</keyword>
<evidence type="ECO:0000313" key="9">
    <source>
        <dbReference type="Proteomes" id="UP000000707"/>
    </source>
</evidence>
<dbReference type="HOGENOM" id="CLU_144297_2_0_1"/>
<accession>G3AYU6</accession>
<protein>
    <recommendedName>
        <fullName evidence="7">Large ribosomal subunit protein mL54</fullName>
    </recommendedName>
</protein>
<dbReference type="eggNOG" id="KOG3435">
    <property type="taxonomic scope" value="Eukaryota"/>
</dbReference>
<evidence type="ECO:0000256" key="3">
    <source>
        <dbReference type="ARBA" id="ARBA00022980"/>
    </source>
</evidence>
<dbReference type="Pfam" id="PF08561">
    <property type="entry name" value="Ribosomal_L37"/>
    <property type="match status" value="1"/>
</dbReference>
<proteinExistence type="inferred from homology"/>
<dbReference type="GeneID" id="18245450"/>
<comment type="subcellular location">
    <subcellularLocation>
        <location evidence="1">Mitochondrion</location>
    </subcellularLocation>
</comment>